<dbReference type="AlphaFoldDB" id="A0A0H4WU00"/>
<comment type="similarity">
    <text evidence="3 10 13">Belongs to the IPP transferase family.</text>
</comment>
<feature type="site" description="Interaction with substrate tRNA" evidence="10">
    <location>
        <position position="110"/>
    </location>
</feature>
<dbReference type="Gene3D" id="1.10.20.140">
    <property type="match status" value="1"/>
</dbReference>
<evidence type="ECO:0000313" key="14">
    <source>
        <dbReference type="EMBL" id="AKQ66289.1"/>
    </source>
</evidence>
<dbReference type="HAMAP" id="MF_00185">
    <property type="entry name" value="IPP_trans"/>
    <property type="match status" value="1"/>
</dbReference>
<evidence type="ECO:0000256" key="11">
    <source>
        <dbReference type="RuleBase" id="RU003783"/>
    </source>
</evidence>
<evidence type="ECO:0000256" key="6">
    <source>
        <dbReference type="ARBA" id="ARBA00022741"/>
    </source>
</evidence>
<dbReference type="Gene3D" id="3.40.50.300">
    <property type="entry name" value="P-loop containing nucleotide triphosphate hydrolases"/>
    <property type="match status" value="1"/>
</dbReference>
<evidence type="ECO:0000256" key="13">
    <source>
        <dbReference type="RuleBase" id="RU003785"/>
    </source>
</evidence>
<feature type="site" description="Interaction with substrate tRNA" evidence="10">
    <location>
        <position position="132"/>
    </location>
</feature>
<evidence type="ECO:0000256" key="12">
    <source>
        <dbReference type="RuleBase" id="RU003784"/>
    </source>
</evidence>
<evidence type="ECO:0000256" key="3">
    <source>
        <dbReference type="ARBA" id="ARBA00005842"/>
    </source>
</evidence>
<reference evidence="14 15" key="1">
    <citation type="journal article" date="2016" name="PLoS ONE">
        <title>Complete Genome Sequence and Comparative Genomics of a Novel Myxobacterium Myxococcus hansupus.</title>
        <authorList>
            <person name="Sharma G."/>
            <person name="Narwani T."/>
            <person name="Subramanian S."/>
        </authorList>
    </citation>
    <scope>NUCLEOTIDE SEQUENCE [LARGE SCALE GENOMIC DNA]</scope>
    <source>
        <strain evidence="15">mixupus</strain>
    </source>
</reference>
<comment type="cofactor">
    <cofactor evidence="1 10">
        <name>Mg(2+)</name>
        <dbReference type="ChEBI" id="CHEBI:18420"/>
    </cofactor>
</comment>
<dbReference type="RefSeq" id="WP_002640060.1">
    <property type="nucleotide sequence ID" value="NZ_CP012109.1"/>
</dbReference>
<dbReference type="PATRIC" id="fig|1297742.4.peg.3230"/>
<sequence length="312" mass="33638">MGEGEGELAPRPSLTVIAGPTASGKTALAIELARRAGGEIVSADSQQVYRHFDIGTAKPSEEELAAVPHHLVSAVDPMASFSAVEYQRRADAVIEAIAARGKPVFVVGGTGLYLRVLLHGVLEAPGALPSLRAELEALAAASGREAVHRKLAEVDPETATKLPPQDLVRVIRALEIHAQTGVPASEFRRAHAFAPDRYPFRLFVLAPPRDALYRLINARTQGLFARGLVEETRALLAQGYAEAAPMRSVGYVQARAVVEGRMSEAEAIHDTAQETRRYAKRQLTWFRKEPGAVFLSPPYEEALARDVAASAK</sequence>
<dbReference type="InterPro" id="IPR018022">
    <property type="entry name" value="IPT"/>
</dbReference>
<evidence type="ECO:0000313" key="15">
    <source>
        <dbReference type="Proteomes" id="UP000009026"/>
    </source>
</evidence>
<evidence type="ECO:0000256" key="8">
    <source>
        <dbReference type="ARBA" id="ARBA00022842"/>
    </source>
</evidence>
<dbReference type="Proteomes" id="UP000009026">
    <property type="component" value="Chromosome"/>
</dbReference>
<dbReference type="SUPFAM" id="SSF52540">
    <property type="entry name" value="P-loop containing nucleoside triphosphate hydrolases"/>
    <property type="match status" value="1"/>
</dbReference>
<evidence type="ECO:0000256" key="5">
    <source>
        <dbReference type="ARBA" id="ARBA00022694"/>
    </source>
</evidence>
<gene>
    <name evidence="10" type="primary">miaA</name>
    <name evidence="14" type="ORF">A176_003201</name>
</gene>
<feature type="binding site" evidence="10">
    <location>
        <begin position="21"/>
        <end position="26"/>
    </location>
    <ligand>
        <name>substrate</name>
    </ligand>
</feature>
<dbReference type="GO" id="GO:0005524">
    <property type="term" value="F:ATP binding"/>
    <property type="evidence" value="ECO:0007669"/>
    <property type="project" value="UniProtKB-UniRule"/>
</dbReference>
<keyword evidence="8 10" id="KW-0460">Magnesium</keyword>
<comment type="subunit">
    <text evidence="10">Monomer.</text>
</comment>
<evidence type="ECO:0000256" key="4">
    <source>
        <dbReference type="ARBA" id="ARBA00022679"/>
    </source>
</evidence>
<protein>
    <recommendedName>
        <fullName evidence="10">tRNA dimethylallyltransferase</fullName>
        <ecNumber evidence="10">2.5.1.75</ecNumber>
    </recommendedName>
    <alternativeName>
        <fullName evidence="10">Dimethylallyl diphosphate:tRNA dimethylallyltransferase</fullName>
        <shortName evidence="10">DMAPP:tRNA dimethylallyltransferase</shortName>
        <shortName evidence="10">DMATase</shortName>
    </alternativeName>
    <alternativeName>
        <fullName evidence="10">Isopentenyl-diphosphate:tRNA isopentenyltransferase</fullName>
        <shortName evidence="10">IPP transferase</shortName>
        <shortName evidence="10">IPPT</shortName>
        <shortName evidence="10">IPTase</shortName>
    </alternativeName>
</protein>
<evidence type="ECO:0000256" key="10">
    <source>
        <dbReference type="HAMAP-Rule" id="MF_00185"/>
    </source>
</evidence>
<dbReference type="InterPro" id="IPR039657">
    <property type="entry name" value="Dimethylallyltransferase"/>
</dbReference>
<dbReference type="KEGG" id="mym:A176_003201"/>
<comment type="catalytic activity">
    <reaction evidence="9 10 11">
        <text>adenosine(37) in tRNA + dimethylallyl diphosphate = N(6)-dimethylallyladenosine(37) in tRNA + diphosphate</text>
        <dbReference type="Rhea" id="RHEA:26482"/>
        <dbReference type="Rhea" id="RHEA-COMP:10162"/>
        <dbReference type="Rhea" id="RHEA-COMP:10375"/>
        <dbReference type="ChEBI" id="CHEBI:33019"/>
        <dbReference type="ChEBI" id="CHEBI:57623"/>
        <dbReference type="ChEBI" id="CHEBI:74411"/>
        <dbReference type="ChEBI" id="CHEBI:74415"/>
        <dbReference type="EC" id="2.5.1.75"/>
    </reaction>
</comment>
<dbReference type="eggNOG" id="COG0324">
    <property type="taxonomic scope" value="Bacteria"/>
</dbReference>
<keyword evidence="5 10" id="KW-0819">tRNA processing</keyword>
<dbReference type="STRING" id="1297742.A176_003201"/>
<dbReference type="PANTHER" id="PTHR11088:SF60">
    <property type="entry name" value="TRNA DIMETHYLALLYLTRANSFERASE"/>
    <property type="match status" value="1"/>
</dbReference>
<accession>A0A0H4WU00</accession>
<comment type="caution">
    <text evidence="10">Lacks conserved residue(s) required for the propagation of feature annotation.</text>
</comment>
<organism evidence="14 15">
    <name type="scientific">Pseudomyxococcus hansupus</name>
    <dbReference type="NCBI Taxonomy" id="1297742"/>
    <lineage>
        <taxon>Bacteria</taxon>
        <taxon>Pseudomonadati</taxon>
        <taxon>Myxococcota</taxon>
        <taxon>Myxococcia</taxon>
        <taxon>Myxococcales</taxon>
        <taxon>Cystobacterineae</taxon>
        <taxon>Myxococcaceae</taxon>
        <taxon>Pseudomyxococcus</taxon>
    </lineage>
</organism>
<keyword evidence="6 10" id="KW-0547">Nucleotide-binding</keyword>
<dbReference type="EMBL" id="CP012109">
    <property type="protein sequence ID" value="AKQ66289.1"/>
    <property type="molecule type" value="Genomic_DNA"/>
</dbReference>
<feature type="binding site" evidence="10">
    <location>
        <begin position="19"/>
        <end position="26"/>
    </location>
    <ligand>
        <name>ATP</name>
        <dbReference type="ChEBI" id="CHEBI:30616"/>
    </ligand>
</feature>
<dbReference type="PANTHER" id="PTHR11088">
    <property type="entry name" value="TRNA DIMETHYLALLYLTRANSFERASE"/>
    <property type="match status" value="1"/>
</dbReference>
<dbReference type="InterPro" id="IPR027417">
    <property type="entry name" value="P-loop_NTPase"/>
</dbReference>
<evidence type="ECO:0000256" key="1">
    <source>
        <dbReference type="ARBA" id="ARBA00001946"/>
    </source>
</evidence>
<evidence type="ECO:0000256" key="7">
    <source>
        <dbReference type="ARBA" id="ARBA00022840"/>
    </source>
</evidence>
<dbReference type="NCBIfam" id="TIGR00174">
    <property type="entry name" value="miaA"/>
    <property type="match status" value="1"/>
</dbReference>
<dbReference type="GO" id="GO:0052381">
    <property type="term" value="F:tRNA dimethylallyltransferase activity"/>
    <property type="evidence" value="ECO:0007669"/>
    <property type="project" value="UniProtKB-UniRule"/>
</dbReference>
<keyword evidence="7 10" id="KW-0067">ATP-binding</keyword>
<evidence type="ECO:0000256" key="2">
    <source>
        <dbReference type="ARBA" id="ARBA00003213"/>
    </source>
</evidence>
<feature type="region of interest" description="Interaction with substrate tRNA" evidence="10">
    <location>
        <begin position="44"/>
        <end position="47"/>
    </location>
</feature>
<comment type="function">
    <text evidence="2 10 12">Catalyzes the transfer of a dimethylallyl group onto the adenine at position 37 in tRNAs that read codons beginning with uridine, leading to the formation of N6-(dimethylallyl)adenosine (i(6)A).</text>
</comment>
<dbReference type="GO" id="GO:0006400">
    <property type="term" value="P:tRNA modification"/>
    <property type="evidence" value="ECO:0007669"/>
    <property type="project" value="TreeGrafter"/>
</dbReference>
<keyword evidence="15" id="KW-1185">Reference proteome</keyword>
<proteinExistence type="inferred from homology"/>
<keyword evidence="4 10" id="KW-0808">Transferase</keyword>
<dbReference type="OrthoDB" id="9776390at2"/>
<name>A0A0H4WU00_9BACT</name>
<dbReference type="Pfam" id="PF01715">
    <property type="entry name" value="IPPT"/>
    <property type="match status" value="1"/>
</dbReference>
<evidence type="ECO:0000256" key="9">
    <source>
        <dbReference type="ARBA" id="ARBA00049563"/>
    </source>
</evidence>
<dbReference type="EC" id="2.5.1.75" evidence="10"/>